<keyword evidence="1" id="KW-0472">Membrane</keyword>
<dbReference type="EMBL" id="JAFCMP010000054">
    <property type="protein sequence ID" value="KAG5189276.1"/>
    <property type="molecule type" value="Genomic_DNA"/>
</dbReference>
<accession>A0A835Z8R1</accession>
<feature type="transmembrane region" description="Helical" evidence="1">
    <location>
        <begin position="29"/>
        <end position="48"/>
    </location>
</feature>
<dbReference type="AlphaFoldDB" id="A0A835Z8R1"/>
<evidence type="ECO:0000313" key="2">
    <source>
        <dbReference type="EMBL" id="KAG5189276.1"/>
    </source>
</evidence>
<feature type="transmembrane region" description="Helical" evidence="1">
    <location>
        <begin position="128"/>
        <end position="145"/>
    </location>
</feature>
<keyword evidence="3" id="KW-1185">Reference proteome</keyword>
<keyword evidence="1" id="KW-0812">Transmembrane</keyword>
<proteinExistence type="predicted"/>
<keyword evidence="1" id="KW-1133">Transmembrane helix</keyword>
<dbReference type="InterPro" id="IPR036259">
    <property type="entry name" value="MFS_trans_sf"/>
</dbReference>
<feature type="transmembrane region" description="Helical" evidence="1">
    <location>
        <begin position="218"/>
        <end position="237"/>
    </location>
</feature>
<organism evidence="2 3">
    <name type="scientific">Tribonema minus</name>
    <dbReference type="NCBI Taxonomy" id="303371"/>
    <lineage>
        <taxon>Eukaryota</taxon>
        <taxon>Sar</taxon>
        <taxon>Stramenopiles</taxon>
        <taxon>Ochrophyta</taxon>
        <taxon>PX clade</taxon>
        <taxon>Xanthophyceae</taxon>
        <taxon>Tribonematales</taxon>
        <taxon>Tribonemataceae</taxon>
        <taxon>Tribonema</taxon>
    </lineage>
</organism>
<dbReference type="Gene3D" id="1.20.1250.20">
    <property type="entry name" value="MFS general substrate transporter like domains"/>
    <property type="match status" value="1"/>
</dbReference>
<sequence length="330" mass="34716">MFLGSAAAVGTVLLAAVLGLVIPSIQTRMLVVAAIVGAMACITFYGWVAQVTETTGSTAASTSDTSDDARQMGHFSFMTSAASSPKGSCADARSRIACEVGQLEVASGAQTRGQWTDATRRLIRCSPFWWLLASHFAVWAVTIFTKSTLPAFVHEYLEYSSFGSTSLHGTDESSASGEGAAGGFLPPASVAIVAVQVGTAIVQVAMAAALNVLKPVRVLRASLCLAALGAAVFGLGFEQLNLPNWGVFVVALLSGMGLGGLYSVYKVMVPEVVLWLQRDADASSGSLGSDLDTVSWDNMVYAWVDNAMLQPRRGLKQRHWQLVPSIQAST</sequence>
<gene>
    <name evidence="2" type="ORF">JKP88DRAFT_252988</name>
</gene>
<feature type="transmembrane region" description="Helical" evidence="1">
    <location>
        <begin position="243"/>
        <end position="265"/>
    </location>
</feature>
<evidence type="ECO:0000256" key="1">
    <source>
        <dbReference type="SAM" id="Phobius"/>
    </source>
</evidence>
<comment type="caution">
    <text evidence="2">The sequence shown here is derived from an EMBL/GenBank/DDBJ whole genome shotgun (WGS) entry which is preliminary data.</text>
</comment>
<name>A0A835Z8R1_9STRA</name>
<dbReference type="SUPFAM" id="SSF103473">
    <property type="entry name" value="MFS general substrate transporter"/>
    <property type="match status" value="1"/>
</dbReference>
<dbReference type="Proteomes" id="UP000664859">
    <property type="component" value="Unassembled WGS sequence"/>
</dbReference>
<evidence type="ECO:0000313" key="3">
    <source>
        <dbReference type="Proteomes" id="UP000664859"/>
    </source>
</evidence>
<feature type="transmembrane region" description="Helical" evidence="1">
    <location>
        <begin position="188"/>
        <end position="211"/>
    </location>
</feature>
<protein>
    <submittedName>
        <fullName evidence="2">Uncharacterized protein</fullName>
    </submittedName>
</protein>
<reference evidence="2" key="1">
    <citation type="submission" date="2021-02" db="EMBL/GenBank/DDBJ databases">
        <title>First Annotated Genome of the Yellow-green Alga Tribonema minus.</title>
        <authorList>
            <person name="Mahan K.M."/>
        </authorList>
    </citation>
    <scope>NUCLEOTIDE SEQUENCE</scope>
    <source>
        <strain evidence="2">UTEX B ZZ1240</strain>
    </source>
</reference>